<keyword evidence="2" id="KW-1185">Reference proteome</keyword>
<evidence type="ECO:0000313" key="2">
    <source>
        <dbReference type="Proteomes" id="UP000789831"/>
    </source>
</evidence>
<protein>
    <submittedName>
        <fullName evidence="1">5675_t:CDS:1</fullName>
    </submittedName>
</protein>
<comment type="caution">
    <text evidence="1">The sequence shown here is derived from an EMBL/GenBank/DDBJ whole genome shotgun (WGS) entry which is preliminary data.</text>
</comment>
<name>A0A9N9B194_9GLOM</name>
<feature type="non-terminal residue" evidence="1">
    <location>
        <position position="1"/>
    </location>
</feature>
<evidence type="ECO:0000313" key="1">
    <source>
        <dbReference type="EMBL" id="CAG8549864.1"/>
    </source>
</evidence>
<accession>A0A9N9B194</accession>
<reference evidence="1" key="1">
    <citation type="submission" date="2021-06" db="EMBL/GenBank/DDBJ databases">
        <authorList>
            <person name="Kallberg Y."/>
            <person name="Tangrot J."/>
            <person name="Rosling A."/>
        </authorList>
    </citation>
    <scope>NUCLEOTIDE SEQUENCE</scope>
    <source>
        <strain evidence="1">MT106</strain>
    </source>
</reference>
<dbReference type="Proteomes" id="UP000789831">
    <property type="component" value="Unassembled WGS sequence"/>
</dbReference>
<organism evidence="1 2">
    <name type="scientific">Ambispora gerdemannii</name>
    <dbReference type="NCBI Taxonomy" id="144530"/>
    <lineage>
        <taxon>Eukaryota</taxon>
        <taxon>Fungi</taxon>
        <taxon>Fungi incertae sedis</taxon>
        <taxon>Mucoromycota</taxon>
        <taxon>Glomeromycotina</taxon>
        <taxon>Glomeromycetes</taxon>
        <taxon>Archaeosporales</taxon>
        <taxon>Ambisporaceae</taxon>
        <taxon>Ambispora</taxon>
    </lineage>
</organism>
<sequence length="81" mass="8895">CSTIPSVPGPLTPITFLPPSSTLKEPTLFSCARNAKFPTSAFPSKTTSLLESGIAKVIAKIDRINKVTKEIFEVYMAIYRY</sequence>
<dbReference type="EMBL" id="CAJVPL010001057">
    <property type="protein sequence ID" value="CAG8549864.1"/>
    <property type="molecule type" value="Genomic_DNA"/>
</dbReference>
<proteinExistence type="predicted"/>
<dbReference type="AlphaFoldDB" id="A0A9N9B194"/>
<gene>
    <name evidence="1" type="ORF">AGERDE_LOCUS6610</name>
</gene>